<sequence length="55" mass="6499">MMSVSFNVFSHFPIFTFAHFHIFIYAHFASALFGTSGRLHQIKNIELIYLFRTIM</sequence>
<feature type="transmembrane region" description="Helical" evidence="1">
    <location>
        <begin position="12"/>
        <end position="33"/>
    </location>
</feature>
<organism evidence="2">
    <name type="scientific">uncultured bacterium BLR12</name>
    <dbReference type="NCBI Taxonomy" id="506514"/>
    <lineage>
        <taxon>Bacteria</taxon>
        <taxon>environmental samples</taxon>
    </lineage>
</organism>
<name>C0INH1_9BACT</name>
<keyword evidence="1" id="KW-1133">Transmembrane helix</keyword>
<evidence type="ECO:0000256" key="1">
    <source>
        <dbReference type="SAM" id="Phobius"/>
    </source>
</evidence>
<keyword evidence="1" id="KW-0472">Membrane</keyword>
<dbReference type="AlphaFoldDB" id="C0INH1"/>
<dbReference type="EMBL" id="EU408351">
    <property type="protein sequence ID" value="ACN58857.1"/>
    <property type="molecule type" value="Genomic_DNA"/>
</dbReference>
<accession>C0INH1</accession>
<protein>
    <submittedName>
        <fullName evidence="2">Uncharacterized protein</fullName>
    </submittedName>
</protein>
<gene>
    <name evidence="2" type="ORF">AKSOIL_0242</name>
</gene>
<evidence type="ECO:0000313" key="2">
    <source>
        <dbReference type="EMBL" id="ACN58857.1"/>
    </source>
</evidence>
<reference evidence="2" key="1">
    <citation type="journal article" date="2009" name="ISME J.">
        <title>Functional metagenomics reveals diverse beta-lactamases in a remote Alaskan soil.</title>
        <authorList>
            <person name="Allen H.K."/>
            <person name="Moe L.A."/>
            <person name="Rodbumrer J."/>
            <person name="Gaarder A."/>
            <person name="Handelsman J."/>
        </authorList>
    </citation>
    <scope>NUCLEOTIDE SEQUENCE</scope>
</reference>
<keyword evidence="1" id="KW-0812">Transmembrane</keyword>
<proteinExistence type="predicted"/>